<keyword evidence="2" id="KW-0813">Transport</keyword>
<dbReference type="GO" id="GO:0046961">
    <property type="term" value="F:proton-transporting ATPase activity, rotational mechanism"/>
    <property type="evidence" value="ECO:0007669"/>
    <property type="project" value="InterPro"/>
</dbReference>
<keyword evidence="3" id="KW-0375">Hydrogen ion transport</keyword>
<sequence>AEREAALKELEKKFSQYDTDSGSKVEAFTAEAIQKLRSRYEENKEAAINELIAHVLAVTPSIHRNVKSAS</sequence>
<evidence type="ECO:0000256" key="4">
    <source>
        <dbReference type="ARBA" id="ARBA00023065"/>
    </source>
</evidence>
<evidence type="ECO:0000256" key="2">
    <source>
        <dbReference type="ARBA" id="ARBA00022448"/>
    </source>
</evidence>
<proteinExistence type="inferred from homology"/>
<organism evidence="5">
    <name type="scientific">Mesocestoides corti</name>
    <name type="common">Flatworm</name>
    <dbReference type="NCBI Taxonomy" id="53468"/>
    <lineage>
        <taxon>Eukaryota</taxon>
        <taxon>Metazoa</taxon>
        <taxon>Spiralia</taxon>
        <taxon>Lophotrochozoa</taxon>
        <taxon>Platyhelminthes</taxon>
        <taxon>Cestoda</taxon>
        <taxon>Eucestoda</taxon>
        <taxon>Cyclophyllidea</taxon>
        <taxon>Mesocestoididae</taxon>
        <taxon>Mesocestoides</taxon>
    </lineage>
</organism>
<name>A0A5K3FPF2_MESCO</name>
<evidence type="ECO:0000313" key="5">
    <source>
        <dbReference type="WBParaSite" id="MCU_010331-RA"/>
    </source>
</evidence>
<dbReference type="AlphaFoldDB" id="A0A5K3FPF2"/>
<dbReference type="InterPro" id="IPR005124">
    <property type="entry name" value="V-ATPase_G"/>
</dbReference>
<evidence type="ECO:0000256" key="3">
    <source>
        <dbReference type="ARBA" id="ARBA00022781"/>
    </source>
</evidence>
<evidence type="ECO:0000256" key="1">
    <source>
        <dbReference type="ARBA" id="ARBA00010066"/>
    </source>
</evidence>
<comment type="similarity">
    <text evidence="1">Belongs to the V-ATPase G subunit family.</text>
</comment>
<dbReference type="Pfam" id="PF03179">
    <property type="entry name" value="V-ATPase_G"/>
    <property type="match status" value="1"/>
</dbReference>
<protein>
    <submittedName>
        <fullName evidence="5">V-type proton ATPase subunit G</fullName>
    </submittedName>
</protein>
<dbReference type="GO" id="GO:0016471">
    <property type="term" value="C:vacuolar proton-transporting V-type ATPase complex"/>
    <property type="evidence" value="ECO:0007669"/>
    <property type="project" value="InterPro"/>
</dbReference>
<dbReference type="Gene3D" id="1.20.5.2950">
    <property type="match status" value="1"/>
</dbReference>
<dbReference type="WBParaSite" id="MCU_010331-RA">
    <property type="protein sequence ID" value="MCU_010331-RA"/>
    <property type="gene ID" value="MCU_010331"/>
</dbReference>
<keyword evidence="4" id="KW-0406">Ion transport</keyword>
<reference evidence="5" key="1">
    <citation type="submission" date="2019-11" db="UniProtKB">
        <authorList>
            <consortium name="WormBaseParasite"/>
        </authorList>
    </citation>
    <scope>IDENTIFICATION</scope>
</reference>
<accession>A0A5K3FPF2</accession>